<dbReference type="GO" id="GO:0046872">
    <property type="term" value="F:metal ion binding"/>
    <property type="evidence" value="ECO:0007669"/>
    <property type="project" value="UniProtKB-KW"/>
</dbReference>
<dbReference type="AlphaFoldDB" id="A0A5M8PWT5"/>
<organism evidence="2 3">
    <name type="scientific">Lasallia pustulata</name>
    <dbReference type="NCBI Taxonomy" id="136370"/>
    <lineage>
        <taxon>Eukaryota</taxon>
        <taxon>Fungi</taxon>
        <taxon>Dikarya</taxon>
        <taxon>Ascomycota</taxon>
        <taxon>Pezizomycotina</taxon>
        <taxon>Lecanoromycetes</taxon>
        <taxon>OSLEUM clade</taxon>
        <taxon>Umbilicariomycetidae</taxon>
        <taxon>Umbilicariales</taxon>
        <taxon>Umbilicariaceae</taxon>
        <taxon>Lasallia</taxon>
    </lineage>
</organism>
<dbReference type="EMBL" id="VXIT01000004">
    <property type="protein sequence ID" value="KAA6413165.1"/>
    <property type="molecule type" value="Genomic_DNA"/>
</dbReference>
<dbReference type="GO" id="GO:0005737">
    <property type="term" value="C:cytoplasm"/>
    <property type="evidence" value="ECO:0007669"/>
    <property type="project" value="TreeGrafter"/>
</dbReference>
<name>A0A5M8PWT5_9LECA</name>
<dbReference type="SUPFAM" id="SSF53613">
    <property type="entry name" value="Ribokinase-like"/>
    <property type="match status" value="1"/>
</dbReference>
<reference evidence="2 3" key="1">
    <citation type="submission" date="2019-09" db="EMBL/GenBank/DDBJ databases">
        <title>The hologenome of the rock-dwelling lichen Lasallia pustulata.</title>
        <authorList>
            <person name="Greshake Tzovaras B."/>
            <person name="Segers F."/>
            <person name="Bicker A."/>
            <person name="Dal Grande F."/>
            <person name="Otte J."/>
            <person name="Hankeln T."/>
            <person name="Schmitt I."/>
            <person name="Ebersberger I."/>
        </authorList>
    </citation>
    <scope>NUCLEOTIDE SEQUENCE [LARGE SCALE GENOMIC DNA]</scope>
    <source>
        <strain evidence="2">A1-1</strain>
    </source>
</reference>
<gene>
    <name evidence="2" type="ORF">FRX48_02909</name>
</gene>
<dbReference type="OrthoDB" id="198885at2759"/>
<dbReference type="Proteomes" id="UP000324767">
    <property type="component" value="Unassembled WGS sequence"/>
</dbReference>
<evidence type="ECO:0000256" key="1">
    <source>
        <dbReference type="ARBA" id="ARBA00022723"/>
    </source>
</evidence>
<dbReference type="Gene3D" id="3.40.1190.20">
    <property type="match status" value="1"/>
</dbReference>
<proteinExistence type="predicted"/>
<dbReference type="PANTHER" id="PTHR42909">
    <property type="entry name" value="ZGC:136858"/>
    <property type="match status" value="1"/>
</dbReference>
<dbReference type="PANTHER" id="PTHR42909:SF1">
    <property type="entry name" value="CARBOHYDRATE KINASE PFKB DOMAIN-CONTAINING PROTEIN"/>
    <property type="match status" value="1"/>
</dbReference>
<evidence type="ECO:0000313" key="3">
    <source>
        <dbReference type="Proteomes" id="UP000324767"/>
    </source>
</evidence>
<sequence length="308" mass="33494">MDTSGIIKQGSGARTAQYVAINGSKKDLVVAMADMKIMEDQETNFEAFWKSDFEVSRAKWLVVDANWDPATLKRWVSAGKASGAKVAFEPVSTAKSKRLFLTKTPGRIGVVPDHNVDLVTPNAFELSAMYNAAEEAELFDRQDWWRVIDSLGMSSMGSRDKLVAITNTALVDRGFPQQSIKLLAFIPCILTKLAEQGVLMTQLLRPGDPRLTSPESAPYVLSRSHSASEFIGGVYMRLFPPAEKLSDGQIVSVNGVGDTFLGVVVAGLAKEEPKSVMSLIDIAQKGSVMTLKSKDAISPEIYSLKSSL</sequence>
<dbReference type="GO" id="GO:0016798">
    <property type="term" value="F:hydrolase activity, acting on glycosyl bonds"/>
    <property type="evidence" value="ECO:0007669"/>
    <property type="project" value="TreeGrafter"/>
</dbReference>
<dbReference type="InterPro" id="IPR029056">
    <property type="entry name" value="Ribokinase-like"/>
</dbReference>
<protein>
    <recommendedName>
        <fullName evidence="4">Carbohydrate kinase PfkB domain-containing protein</fullName>
    </recommendedName>
</protein>
<accession>A0A5M8PWT5</accession>
<evidence type="ECO:0000313" key="2">
    <source>
        <dbReference type="EMBL" id="KAA6413165.1"/>
    </source>
</evidence>
<evidence type="ECO:0008006" key="4">
    <source>
        <dbReference type="Google" id="ProtNLM"/>
    </source>
</evidence>
<keyword evidence="1" id="KW-0479">Metal-binding</keyword>
<comment type="caution">
    <text evidence="2">The sequence shown here is derived from an EMBL/GenBank/DDBJ whole genome shotgun (WGS) entry which is preliminary data.</text>
</comment>
<dbReference type="GO" id="GO:0004730">
    <property type="term" value="F:pseudouridylate synthase activity"/>
    <property type="evidence" value="ECO:0007669"/>
    <property type="project" value="TreeGrafter"/>
</dbReference>